<accession>A0A409YB60</accession>
<dbReference type="EMBL" id="NHYE01001019">
    <property type="protein sequence ID" value="PPR00233.1"/>
    <property type="molecule type" value="Genomic_DNA"/>
</dbReference>
<proteinExistence type="predicted"/>
<name>A0A409YB60_9AGAR</name>
<reference evidence="1 2" key="1">
    <citation type="journal article" date="2018" name="Evol. Lett.">
        <title>Horizontal gene cluster transfer increased hallucinogenic mushroom diversity.</title>
        <authorList>
            <person name="Reynolds H.T."/>
            <person name="Vijayakumar V."/>
            <person name="Gluck-Thaler E."/>
            <person name="Korotkin H.B."/>
            <person name="Matheny P.B."/>
            <person name="Slot J.C."/>
        </authorList>
    </citation>
    <scope>NUCLEOTIDE SEQUENCE [LARGE SCALE GENOMIC DNA]</scope>
    <source>
        <strain evidence="1 2">SRW20</strain>
    </source>
</reference>
<dbReference type="Proteomes" id="UP000284706">
    <property type="component" value="Unassembled WGS sequence"/>
</dbReference>
<dbReference type="AlphaFoldDB" id="A0A409YB60"/>
<dbReference type="InParanoid" id="A0A409YB60"/>
<sequence>MSTVSRRSSQTLVNEQENIAHLPNTGDIYESIVGRGNAIGGRGNINFIYNYASSVAQSAITLEDEFAVLCKGIALKALQTQESGTSSSRKKENAELQQILLEYLEIWAATPVGRYRFLWVHGFQDQAIEHMIDKALWSNCRPEFSRYHCSHNLSNPQTFIATLAFQLVVVFPATREHILDAISQNRKILAYPLEDQAQALIITPLRRAFEDSSDSSSSRWTIFVSGIDRCHISLQWQLLDVMHWISCQKLPSIIISFVVSSLSNSDDIREGLRVGESSLEIDFQHLEAHLAVKQSLQGEFAAFCESSPTDLPPDWPSNSICNELVARTFGQPIYAQTVCRFLRSTGNPTERLDQLKTTGALGGEILSPSENLDTLYTALLSTVDKENAADLLRLLGILLVPYHEKGYKDPTDAFAVIQFKAIRTPAYLEKLFNWKHGFVRRLLANQQHFLDVRGDFEEILFYDSNIRDYFFTKSRSNSFYIDKSKIYADLAENCVHRLSAHSLEYYQSMSLIQRALSLRLQLSSDFQLFFMWNINLFLSEATPHRSLCLAIERCRITKVHEARPYPDTVNHIWPAFLLAIRKLASNYSPLQDLYKEKVREYEGILKDKLKVYFDHKSLKSFIIAMSVQWIALDESTAGMFQISPNEAKEERALGFDILQSGAYPEFMPFIHDLLNNGWGDYAVDDNQYADVALYLFKNVFKRQRAISSASWLRYLSFPAYASSGDAVEKLFPLLLSRCSTRHTELLQFIKSKISVLRHANSRPFLDAVEIYVQRCTFEVNRSSDIWRPI</sequence>
<evidence type="ECO:0000313" key="1">
    <source>
        <dbReference type="EMBL" id="PPR00233.1"/>
    </source>
</evidence>
<keyword evidence="2" id="KW-1185">Reference proteome</keyword>
<comment type="caution">
    <text evidence="1">The sequence shown here is derived from an EMBL/GenBank/DDBJ whole genome shotgun (WGS) entry which is preliminary data.</text>
</comment>
<protein>
    <submittedName>
        <fullName evidence="1">Uncharacterized protein</fullName>
    </submittedName>
</protein>
<organism evidence="1 2">
    <name type="scientific">Gymnopilus dilepis</name>
    <dbReference type="NCBI Taxonomy" id="231916"/>
    <lineage>
        <taxon>Eukaryota</taxon>
        <taxon>Fungi</taxon>
        <taxon>Dikarya</taxon>
        <taxon>Basidiomycota</taxon>
        <taxon>Agaricomycotina</taxon>
        <taxon>Agaricomycetes</taxon>
        <taxon>Agaricomycetidae</taxon>
        <taxon>Agaricales</taxon>
        <taxon>Agaricineae</taxon>
        <taxon>Hymenogastraceae</taxon>
        <taxon>Gymnopilus</taxon>
    </lineage>
</organism>
<evidence type="ECO:0000313" key="2">
    <source>
        <dbReference type="Proteomes" id="UP000284706"/>
    </source>
</evidence>
<gene>
    <name evidence="1" type="ORF">CVT26_008982</name>
</gene>